<dbReference type="PANTHER" id="PTHR24214:SF1">
    <property type="entry name" value="PDZ AND LIM DOMAIN PROTEIN 2"/>
    <property type="match status" value="1"/>
</dbReference>
<evidence type="ECO:0000259" key="13">
    <source>
        <dbReference type="PROSITE" id="PS50023"/>
    </source>
</evidence>
<gene>
    <name evidence="15" type="ORF">AALO_G00062100</name>
</gene>
<dbReference type="GO" id="GO:0003779">
    <property type="term" value="F:actin binding"/>
    <property type="evidence" value="ECO:0007669"/>
    <property type="project" value="TreeGrafter"/>
</dbReference>
<keyword evidence="16" id="KW-1185">Reference proteome</keyword>
<dbReference type="GO" id="GO:0061061">
    <property type="term" value="P:muscle structure development"/>
    <property type="evidence" value="ECO:0007669"/>
    <property type="project" value="TreeGrafter"/>
</dbReference>
<evidence type="ECO:0000256" key="2">
    <source>
        <dbReference type="ARBA" id="ARBA00022490"/>
    </source>
</evidence>
<keyword evidence="3" id="KW-0597">Phosphoprotein</keyword>
<dbReference type="GO" id="GO:0046872">
    <property type="term" value="F:metal ion binding"/>
    <property type="evidence" value="ECO:0007669"/>
    <property type="project" value="UniProtKB-KW"/>
</dbReference>
<evidence type="ECO:0000256" key="8">
    <source>
        <dbReference type="ARBA" id="ARBA00037701"/>
    </source>
</evidence>
<feature type="compositionally biased region" description="Polar residues" evidence="12">
    <location>
        <begin position="178"/>
        <end position="191"/>
    </location>
</feature>
<evidence type="ECO:0000256" key="3">
    <source>
        <dbReference type="ARBA" id="ARBA00022553"/>
    </source>
</evidence>
<keyword evidence="5 11" id="KW-0862">Zinc</keyword>
<keyword evidence="2" id="KW-0963">Cytoplasm</keyword>
<dbReference type="PROSITE" id="PS50023">
    <property type="entry name" value="LIM_DOMAIN_2"/>
    <property type="match status" value="1"/>
</dbReference>
<feature type="domain" description="PDZ" evidence="14">
    <location>
        <begin position="29"/>
        <end position="113"/>
    </location>
</feature>
<dbReference type="PROSITE" id="PS50106">
    <property type="entry name" value="PDZ"/>
    <property type="match status" value="1"/>
</dbReference>
<dbReference type="PANTHER" id="PTHR24214">
    <property type="entry name" value="PDZ AND LIM DOMAIN PROTEIN ZASP"/>
    <property type="match status" value="1"/>
</dbReference>
<evidence type="ECO:0000313" key="16">
    <source>
        <dbReference type="Proteomes" id="UP000823561"/>
    </source>
</evidence>
<sequence>MHFNSARCDQLLLLRRSPVGFRETDVGHVMALTVNLLGPSPWGFRISGGRDFKKAITVSKVNGGSKAERAALQPGDIILEINCENTGDMLNVEAQNKIKNSQTQLQLLVERPDPPTPGQTNGITTPDHLVGRFQEAVQVSRDENQNYREYTISSPVSVSPGPYSPEPPASPERKTDRITPTNTKSLQQLRSWSPEEKNPNHRLSRPLSQEFSSPDLRFNSVSSRTPTPPGRYSPHSPVDREMSVSPRRSSDTMQRFDRDSEVYKMIQENKESRTAPRQSNTFRMLQEVLEADEKEAAVRFPGKLSASPPKPTPAASSVAGVQKYQVCEKCGNNIVTQVVRIMDDRFRHPECYTCTECGLNLKMRGHFWVGDEMFCEKHARERYTGPGSNAPRRHTISPRH</sequence>
<dbReference type="Gene3D" id="2.30.42.10">
    <property type="match status" value="1"/>
</dbReference>
<comment type="function">
    <text evidence="8">Probable adapter protein located at the actin cytoskeleton that promotes cell attachment. Necessary for the migratory capacity of epithelial cells. Overexpression enhances cell adhesion to collagen and fibronectin and suppresses anchorage independent growth. May contribute to tumor cell migratory capacity.</text>
</comment>
<dbReference type="PROSITE" id="PS00478">
    <property type="entry name" value="LIM_DOMAIN_1"/>
    <property type="match status" value="1"/>
</dbReference>
<keyword evidence="6 11" id="KW-0440">LIM domain</keyword>
<evidence type="ECO:0000259" key="14">
    <source>
        <dbReference type="PROSITE" id="PS50106"/>
    </source>
</evidence>
<dbReference type="CDD" id="cd09449">
    <property type="entry name" value="LIM_Mystique"/>
    <property type="match status" value="1"/>
</dbReference>
<dbReference type="SUPFAM" id="SSF57716">
    <property type="entry name" value="Glucocorticoid receptor-like (DNA-binding domain)"/>
    <property type="match status" value="2"/>
</dbReference>
<protein>
    <recommendedName>
        <fullName evidence="9">PDZ and LIM domain protein 2</fullName>
    </recommendedName>
</protein>
<proteinExistence type="predicted"/>
<evidence type="ECO:0000256" key="1">
    <source>
        <dbReference type="ARBA" id="ARBA00004245"/>
    </source>
</evidence>
<dbReference type="FunFam" id="2.30.42.10:FF:000130">
    <property type="entry name" value="PDZ and LIM domain 2 (mystique)"/>
    <property type="match status" value="1"/>
</dbReference>
<dbReference type="GO" id="GO:0001725">
    <property type="term" value="C:stress fiber"/>
    <property type="evidence" value="ECO:0007669"/>
    <property type="project" value="TreeGrafter"/>
</dbReference>
<dbReference type="InterPro" id="IPR036034">
    <property type="entry name" value="PDZ_sf"/>
</dbReference>
<dbReference type="SMART" id="SM00228">
    <property type="entry name" value="PDZ"/>
    <property type="match status" value="1"/>
</dbReference>
<reference evidence="15" key="1">
    <citation type="submission" date="2020-10" db="EMBL/GenBank/DDBJ databases">
        <title>Chromosome-scale genome assembly of the Allis shad, Alosa alosa.</title>
        <authorList>
            <person name="Margot Z."/>
            <person name="Christophe K."/>
            <person name="Cabau C."/>
            <person name="Louis A."/>
            <person name="Berthelot C."/>
            <person name="Parey E."/>
            <person name="Roest Crollius H."/>
            <person name="Montfort J."/>
            <person name="Robinson-Rechavi M."/>
            <person name="Bucao C."/>
            <person name="Bouchez O."/>
            <person name="Gislard M."/>
            <person name="Lluch J."/>
            <person name="Milhes M."/>
            <person name="Lampietro C."/>
            <person name="Lopez Roques C."/>
            <person name="Donnadieu C."/>
            <person name="Braasch I."/>
            <person name="Desvignes T."/>
            <person name="Postlethwait J."/>
            <person name="Bobe J."/>
            <person name="Guiguen Y."/>
        </authorList>
    </citation>
    <scope>NUCLEOTIDE SEQUENCE</scope>
    <source>
        <strain evidence="15">M-15738</strain>
        <tissue evidence="15">Blood</tissue>
    </source>
</reference>
<dbReference type="GO" id="GO:0030036">
    <property type="term" value="P:actin cytoskeleton organization"/>
    <property type="evidence" value="ECO:0007669"/>
    <property type="project" value="TreeGrafter"/>
</dbReference>
<dbReference type="InterPro" id="IPR050604">
    <property type="entry name" value="PDZ-LIM_domain"/>
</dbReference>
<name>A0AAV6H1W7_9TELE</name>
<dbReference type="SMART" id="SM00132">
    <property type="entry name" value="LIM"/>
    <property type="match status" value="1"/>
</dbReference>
<evidence type="ECO:0000256" key="12">
    <source>
        <dbReference type="SAM" id="MobiDB-lite"/>
    </source>
</evidence>
<evidence type="ECO:0000256" key="6">
    <source>
        <dbReference type="ARBA" id="ARBA00023038"/>
    </source>
</evidence>
<accession>A0AAV6H1W7</accession>
<dbReference type="GO" id="GO:0030018">
    <property type="term" value="C:Z disc"/>
    <property type="evidence" value="ECO:0007669"/>
    <property type="project" value="TreeGrafter"/>
</dbReference>
<dbReference type="GO" id="GO:0005912">
    <property type="term" value="C:adherens junction"/>
    <property type="evidence" value="ECO:0007669"/>
    <property type="project" value="TreeGrafter"/>
</dbReference>
<dbReference type="CDD" id="cd06753">
    <property type="entry name" value="PDZ_PDLIM-like"/>
    <property type="match status" value="1"/>
</dbReference>
<organism evidence="15 16">
    <name type="scientific">Alosa alosa</name>
    <name type="common">allis shad</name>
    <dbReference type="NCBI Taxonomy" id="278164"/>
    <lineage>
        <taxon>Eukaryota</taxon>
        <taxon>Metazoa</taxon>
        <taxon>Chordata</taxon>
        <taxon>Craniata</taxon>
        <taxon>Vertebrata</taxon>
        <taxon>Euteleostomi</taxon>
        <taxon>Actinopterygii</taxon>
        <taxon>Neopterygii</taxon>
        <taxon>Teleostei</taxon>
        <taxon>Clupei</taxon>
        <taxon>Clupeiformes</taxon>
        <taxon>Clupeoidei</taxon>
        <taxon>Clupeidae</taxon>
        <taxon>Alosa</taxon>
    </lineage>
</organism>
<comment type="subunit">
    <text evidence="10">Interacts with alpha-actinins ACTN1 and ACTN4, FLNA and MYH9. Interacts (via LIM zinc-binding domain) with MKRN2.</text>
</comment>
<dbReference type="Proteomes" id="UP000823561">
    <property type="component" value="Chromosome 5"/>
</dbReference>
<dbReference type="GO" id="GO:0031941">
    <property type="term" value="C:filamentous actin"/>
    <property type="evidence" value="ECO:0007669"/>
    <property type="project" value="TreeGrafter"/>
</dbReference>
<dbReference type="Pfam" id="PF00412">
    <property type="entry name" value="LIM"/>
    <property type="match status" value="1"/>
</dbReference>
<evidence type="ECO:0000256" key="11">
    <source>
        <dbReference type="PROSITE-ProRule" id="PRU00125"/>
    </source>
</evidence>
<dbReference type="Gene3D" id="2.10.110.10">
    <property type="entry name" value="Cysteine Rich Protein"/>
    <property type="match status" value="1"/>
</dbReference>
<keyword evidence="7" id="KW-0206">Cytoskeleton</keyword>
<dbReference type="GO" id="GO:0051371">
    <property type="term" value="F:muscle alpha-actinin binding"/>
    <property type="evidence" value="ECO:0007669"/>
    <property type="project" value="TreeGrafter"/>
</dbReference>
<feature type="compositionally biased region" description="Basic and acidic residues" evidence="12">
    <location>
        <begin position="237"/>
        <end position="254"/>
    </location>
</feature>
<dbReference type="SUPFAM" id="SSF50156">
    <property type="entry name" value="PDZ domain-like"/>
    <property type="match status" value="1"/>
</dbReference>
<dbReference type="InterPro" id="IPR001781">
    <property type="entry name" value="Znf_LIM"/>
</dbReference>
<dbReference type="InterPro" id="IPR001478">
    <property type="entry name" value="PDZ"/>
</dbReference>
<dbReference type="Pfam" id="PF15936">
    <property type="entry name" value="DUF4749"/>
    <property type="match status" value="1"/>
</dbReference>
<keyword evidence="4 11" id="KW-0479">Metal-binding</keyword>
<feature type="domain" description="LIM zinc-binding" evidence="13">
    <location>
        <begin position="325"/>
        <end position="385"/>
    </location>
</feature>
<dbReference type="GO" id="GO:0007507">
    <property type="term" value="P:heart development"/>
    <property type="evidence" value="ECO:0007669"/>
    <property type="project" value="TreeGrafter"/>
</dbReference>
<comment type="subcellular location">
    <subcellularLocation>
        <location evidence="1">Cytoplasm</location>
        <location evidence="1">Cytoskeleton</location>
    </subcellularLocation>
</comment>
<feature type="region of interest" description="Disordered" evidence="12">
    <location>
        <begin position="152"/>
        <end position="254"/>
    </location>
</feature>
<dbReference type="AlphaFoldDB" id="A0AAV6H1W7"/>
<evidence type="ECO:0000256" key="10">
    <source>
        <dbReference type="ARBA" id="ARBA00046459"/>
    </source>
</evidence>
<evidence type="ECO:0000256" key="7">
    <source>
        <dbReference type="ARBA" id="ARBA00023212"/>
    </source>
</evidence>
<evidence type="ECO:0000256" key="9">
    <source>
        <dbReference type="ARBA" id="ARBA00039370"/>
    </source>
</evidence>
<evidence type="ECO:0000256" key="5">
    <source>
        <dbReference type="ARBA" id="ARBA00022833"/>
    </source>
</evidence>
<comment type="caution">
    <text evidence="15">The sequence shown here is derived from an EMBL/GenBank/DDBJ whole genome shotgun (WGS) entry which is preliminary data.</text>
</comment>
<dbReference type="EMBL" id="JADWDJ010000005">
    <property type="protein sequence ID" value="KAG5280614.1"/>
    <property type="molecule type" value="Genomic_DNA"/>
</dbReference>
<dbReference type="Pfam" id="PF00595">
    <property type="entry name" value="PDZ"/>
    <property type="match status" value="1"/>
</dbReference>
<evidence type="ECO:0000256" key="4">
    <source>
        <dbReference type="ARBA" id="ARBA00022723"/>
    </source>
</evidence>
<dbReference type="InterPro" id="IPR031847">
    <property type="entry name" value="PDLI1-4/Zasp-like_mid"/>
</dbReference>
<evidence type="ECO:0000313" key="15">
    <source>
        <dbReference type="EMBL" id="KAG5280614.1"/>
    </source>
</evidence>